<evidence type="ECO:0000256" key="1">
    <source>
        <dbReference type="ARBA" id="ARBA00004141"/>
    </source>
</evidence>
<keyword evidence="5 7" id="KW-0472">Membrane</keyword>
<feature type="compositionally biased region" description="Basic and acidic residues" evidence="6">
    <location>
        <begin position="238"/>
        <end position="248"/>
    </location>
</feature>
<comment type="similarity">
    <text evidence="2">Belongs to the peroxisomal membrane protein PXMP2/4 family.</text>
</comment>
<feature type="compositionally biased region" description="Basic and acidic residues" evidence="6">
    <location>
        <begin position="175"/>
        <end position="185"/>
    </location>
</feature>
<keyword evidence="9" id="KW-1185">Reference proteome</keyword>
<evidence type="ECO:0000256" key="4">
    <source>
        <dbReference type="ARBA" id="ARBA00022989"/>
    </source>
</evidence>
<evidence type="ECO:0000256" key="7">
    <source>
        <dbReference type="SAM" id="Phobius"/>
    </source>
</evidence>
<feature type="region of interest" description="Disordered" evidence="6">
    <location>
        <begin position="147"/>
        <end position="248"/>
    </location>
</feature>
<accession>A0A388JY00</accession>
<dbReference type="EMBL" id="BFEA01000031">
    <property type="protein sequence ID" value="GBG62655.1"/>
    <property type="molecule type" value="Genomic_DNA"/>
</dbReference>
<name>A0A388JY00_CHABU</name>
<protein>
    <submittedName>
        <fullName evidence="8">Uncharacterized protein</fullName>
    </submittedName>
</protein>
<comment type="caution">
    <text evidence="8">The sequence shown here is derived from an EMBL/GenBank/DDBJ whole genome shotgun (WGS) entry which is preliminary data.</text>
</comment>
<evidence type="ECO:0000313" key="8">
    <source>
        <dbReference type="EMBL" id="GBG62655.1"/>
    </source>
</evidence>
<evidence type="ECO:0000256" key="5">
    <source>
        <dbReference type="ARBA" id="ARBA00023136"/>
    </source>
</evidence>
<dbReference type="Pfam" id="PF04117">
    <property type="entry name" value="Mpv17_PMP22"/>
    <property type="match status" value="1"/>
</dbReference>
<feature type="compositionally biased region" description="Gly residues" evidence="6">
    <location>
        <begin position="203"/>
        <end position="237"/>
    </location>
</feature>
<dbReference type="GO" id="GO:0016020">
    <property type="term" value="C:membrane"/>
    <property type="evidence" value="ECO:0007669"/>
    <property type="project" value="UniProtKB-SubCell"/>
</dbReference>
<sequence>MSTSITRVAGTMLAACGSGIRCSSGRLRHSAARSSSSDVAVVPAAGSSWLPRGNLLGVWAWKLRLRPLRSVTCYYYFLEGNAEGGSFRNGAGGSRTGAMAAMSVSARSFARPPLRPLPLPLPAPRATGPTLSMTGTQPLGDLLVASENSPPSPCARSMMGKLGEEGGGYGGSSRKMKDGFGDSRRKVTVARSADSKGEIRTESGGGVGGEGGGVGGGGGGGGGGGRKGGGGGGGGHGGSRDDAQDGFSEGKTRGGISGLWQSYLALIDKYPVMTKAVTSMLLNVVADIICQVVIEGAQKLDVHRVTVNATIGLCLVGPALHYWYLALSRFVTIKGTPGVLTCLALDQLFFAPIFITSFFTSLLTLEGRADDIIPKLKQDFVNTLIANWKLWVPFQFINFAFIPQPLQVGSERAQQPFLIMYLCFEV</sequence>
<dbReference type="AlphaFoldDB" id="A0A388JY00"/>
<dbReference type="PANTHER" id="PTHR11266:SF80">
    <property type="entry name" value="PEROXISOMAL MEMBRANE PROTEIN 2"/>
    <property type="match status" value="1"/>
</dbReference>
<keyword evidence="4 7" id="KW-1133">Transmembrane helix</keyword>
<feature type="transmembrane region" description="Helical" evidence="7">
    <location>
        <begin position="344"/>
        <end position="365"/>
    </location>
</feature>
<evidence type="ECO:0000256" key="6">
    <source>
        <dbReference type="SAM" id="MobiDB-lite"/>
    </source>
</evidence>
<dbReference type="PANTHER" id="PTHR11266">
    <property type="entry name" value="PEROXISOMAL MEMBRANE PROTEIN 2, PXMP2 MPV17"/>
    <property type="match status" value="1"/>
</dbReference>
<reference evidence="8 9" key="1">
    <citation type="journal article" date="2018" name="Cell">
        <title>The Chara Genome: Secondary Complexity and Implications for Plant Terrestrialization.</title>
        <authorList>
            <person name="Nishiyama T."/>
            <person name="Sakayama H."/>
            <person name="Vries J.D."/>
            <person name="Buschmann H."/>
            <person name="Saint-Marcoux D."/>
            <person name="Ullrich K.K."/>
            <person name="Haas F.B."/>
            <person name="Vanderstraeten L."/>
            <person name="Becker D."/>
            <person name="Lang D."/>
            <person name="Vosolsobe S."/>
            <person name="Rombauts S."/>
            <person name="Wilhelmsson P.K.I."/>
            <person name="Janitza P."/>
            <person name="Kern R."/>
            <person name="Heyl A."/>
            <person name="Rumpler F."/>
            <person name="Villalobos L.I.A.C."/>
            <person name="Clay J.M."/>
            <person name="Skokan R."/>
            <person name="Toyoda A."/>
            <person name="Suzuki Y."/>
            <person name="Kagoshima H."/>
            <person name="Schijlen E."/>
            <person name="Tajeshwar N."/>
            <person name="Catarino B."/>
            <person name="Hetherington A.J."/>
            <person name="Saltykova A."/>
            <person name="Bonnot C."/>
            <person name="Breuninger H."/>
            <person name="Symeonidi A."/>
            <person name="Radhakrishnan G.V."/>
            <person name="Van Nieuwerburgh F."/>
            <person name="Deforce D."/>
            <person name="Chang C."/>
            <person name="Karol K.G."/>
            <person name="Hedrich R."/>
            <person name="Ulvskov P."/>
            <person name="Glockner G."/>
            <person name="Delwiche C.F."/>
            <person name="Petrasek J."/>
            <person name="Van de Peer Y."/>
            <person name="Friml J."/>
            <person name="Beilby M."/>
            <person name="Dolan L."/>
            <person name="Kohara Y."/>
            <person name="Sugano S."/>
            <person name="Fujiyama A."/>
            <person name="Delaux P.-M."/>
            <person name="Quint M."/>
            <person name="TheiBen G."/>
            <person name="Hagemann M."/>
            <person name="Harholt J."/>
            <person name="Dunand C."/>
            <person name="Zachgo S."/>
            <person name="Langdale J."/>
            <person name="Maumus F."/>
            <person name="Straeten D.V.D."/>
            <person name="Gould S.B."/>
            <person name="Rensing S.A."/>
        </authorList>
    </citation>
    <scope>NUCLEOTIDE SEQUENCE [LARGE SCALE GENOMIC DNA]</scope>
    <source>
        <strain evidence="8 9">S276</strain>
    </source>
</reference>
<dbReference type="OrthoDB" id="430207at2759"/>
<comment type="subcellular location">
    <subcellularLocation>
        <location evidence="1">Membrane</location>
        <topology evidence="1">Multi-pass membrane protein</topology>
    </subcellularLocation>
</comment>
<feature type="transmembrane region" description="Helical" evidence="7">
    <location>
        <begin position="306"/>
        <end position="324"/>
    </location>
</feature>
<dbReference type="Gramene" id="GBG62655">
    <property type="protein sequence ID" value="GBG62655"/>
    <property type="gene ID" value="CBR_g31674"/>
</dbReference>
<proteinExistence type="inferred from homology"/>
<dbReference type="GO" id="GO:0005737">
    <property type="term" value="C:cytoplasm"/>
    <property type="evidence" value="ECO:0007669"/>
    <property type="project" value="TreeGrafter"/>
</dbReference>
<dbReference type="Proteomes" id="UP000265515">
    <property type="component" value="Unassembled WGS sequence"/>
</dbReference>
<dbReference type="InterPro" id="IPR007248">
    <property type="entry name" value="Mpv17_PMP22"/>
</dbReference>
<gene>
    <name evidence="8" type="ORF">CBR_g31674</name>
</gene>
<keyword evidence="3 7" id="KW-0812">Transmembrane</keyword>
<evidence type="ECO:0000256" key="3">
    <source>
        <dbReference type="ARBA" id="ARBA00022692"/>
    </source>
</evidence>
<evidence type="ECO:0000256" key="2">
    <source>
        <dbReference type="ARBA" id="ARBA00006824"/>
    </source>
</evidence>
<organism evidence="8 9">
    <name type="scientific">Chara braunii</name>
    <name type="common">Braun's stonewort</name>
    <dbReference type="NCBI Taxonomy" id="69332"/>
    <lineage>
        <taxon>Eukaryota</taxon>
        <taxon>Viridiplantae</taxon>
        <taxon>Streptophyta</taxon>
        <taxon>Charophyceae</taxon>
        <taxon>Charales</taxon>
        <taxon>Characeae</taxon>
        <taxon>Chara</taxon>
    </lineage>
</organism>
<dbReference type="STRING" id="69332.A0A388JY00"/>
<evidence type="ECO:0000313" key="9">
    <source>
        <dbReference type="Proteomes" id="UP000265515"/>
    </source>
</evidence>